<dbReference type="PANTHER" id="PTHR11132">
    <property type="entry name" value="SOLUTE CARRIER FAMILY 35"/>
    <property type="match status" value="1"/>
</dbReference>
<dbReference type="InterPro" id="IPR050186">
    <property type="entry name" value="TPT_transporter"/>
</dbReference>
<proteinExistence type="predicted"/>
<comment type="subcellular location">
    <subcellularLocation>
        <location evidence="1">Membrane</location>
        <topology evidence="1">Multi-pass membrane protein</topology>
    </subcellularLocation>
</comment>
<dbReference type="SUPFAM" id="SSF103481">
    <property type="entry name" value="Multidrug resistance efflux transporter EmrE"/>
    <property type="match status" value="1"/>
</dbReference>
<dbReference type="GO" id="GO:0016020">
    <property type="term" value="C:membrane"/>
    <property type="evidence" value="ECO:0007669"/>
    <property type="project" value="UniProtKB-SubCell"/>
</dbReference>
<keyword evidence="2 5" id="KW-0812">Transmembrane</keyword>
<dbReference type="EMBL" id="BNJQ01000013">
    <property type="protein sequence ID" value="GHP06674.1"/>
    <property type="molecule type" value="Genomic_DNA"/>
</dbReference>
<evidence type="ECO:0000256" key="5">
    <source>
        <dbReference type="SAM" id="Phobius"/>
    </source>
</evidence>
<gene>
    <name evidence="7" type="ORF">PPROV_000541900</name>
</gene>
<dbReference type="InterPro" id="IPR037185">
    <property type="entry name" value="EmrE-like"/>
</dbReference>
<dbReference type="OrthoDB" id="6418713at2759"/>
<protein>
    <recommendedName>
        <fullName evidence="6">Sugar phosphate transporter domain-containing protein</fullName>
    </recommendedName>
</protein>
<evidence type="ECO:0000256" key="4">
    <source>
        <dbReference type="ARBA" id="ARBA00023136"/>
    </source>
</evidence>
<dbReference type="AlphaFoldDB" id="A0A830HHS9"/>
<dbReference type="Proteomes" id="UP000660262">
    <property type="component" value="Unassembled WGS sequence"/>
</dbReference>
<dbReference type="InterPro" id="IPR004853">
    <property type="entry name" value="Sugar_P_trans_dom"/>
</dbReference>
<feature type="transmembrane region" description="Helical" evidence="5">
    <location>
        <begin position="78"/>
        <end position="96"/>
    </location>
</feature>
<reference evidence="7" key="1">
    <citation type="submission" date="2020-10" db="EMBL/GenBank/DDBJ databases">
        <title>Unveiling of a novel bifunctional photoreceptor, Dualchrome1, isolated from a cosmopolitan green alga.</title>
        <authorList>
            <person name="Suzuki S."/>
            <person name="Kawachi M."/>
        </authorList>
    </citation>
    <scope>NUCLEOTIDE SEQUENCE</scope>
    <source>
        <strain evidence="7">NIES 2893</strain>
    </source>
</reference>
<keyword evidence="4 5" id="KW-0472">Membrane</keyword>
<accession>A0A830HHS9</accession>
<evidence type="ECO:0000256" key="3">
    <source>
        <dbReference type="ARBA" id="ARBA00022989"/>
    </source>
</evidence>
<keyword evidence="8" id="KW-1185">Reference proteome</keyword>
<sequence>MAPCSFLYSVDFCKAAWGFPIFLTVGSVLYHTYNQTSYQALAELSPLSHSIANTVKRVVIIVASVVVLKNTITMQGWIAALVAVGGVFLYSLAQMAEKKAAK</sequence>
<dbReference type="Pfam" id="PF03151">
    <property type="entry name" value="TPT"/>
    <property type="match status" value="1"/>
</dbReference>
<evidence type="ECO:0000259" key="6">
    <source>
        <dbReference type="Pfam" id="PF03151"/>
    </source>
</evidence>
<comment type="caution">
    <text evidence="7">The sequence shown here is derived from an EMBL/GenBank/DDBJ whole genome shotgun (WGS) entry which is preliminary data.</text>
</comment>
<organism evidence="7 8">
    <name type="scientific">Pycnococcus provasolii</name>
    <dbReference type="NCBI Taxonomy" id="41880"/>
    <lineage>
        <taxon>Eukaryota</taxon>
        <taxon>Viridiplantae</taxon>
        <taxon>Chlorophyta</taxon>
        <taxon>Pseudoscourfieldiophyceae</taxon>
        <taxon>Pseudoscourfieldiales</taxon>
        <taxon>Pycnococcaceae</taxon>
        <taxon>Pycnococcus</taxon>
    </lineage>
</organism>
<name>A0A830HHS9_9CHLO</name>
<evidence type="ECO:0000256" key="2">
    <source>
        <dbReference type="ARBA" id="ARBA00022692"/>
    </source>
</evidence>
<evidence type="ECO:0000313" key="8">
    <source>
        <dbReference type="Proteomes" id="UP000660262"/>
    </source>
</evidence>
<feature type="transmembrane region" description="Helical" evidence="5">
    <location>
        <begin position="15"/>
        <end position="33"/>
    </location>
</feature>
<evidence type="ECO:0000256" key="1">
    <source>
        <dbReference type="ARBA" id="ARBA00004141"/>
    </source>
</evidence>
<evidence type="ECO:0000313" key="7">
    <source>
        <dbReference type="EMBL" id="GHP06674.1"/>
    </source>
</evidence>
<keyword evidence="3 5" id="KW-1133">Transmembrane helix</keyword>
<feature type="domain" description="Sugar phosphate transporter" evidence="6">
    <location>
        <begin position="23"/>
        <end position="91"/>
    </location>
</feature>